<accession>A0A9P0P7H3</accession>
<comment type="caution">
    <text evidence="1">The sequence shown here is derived from an EMBL/GenBank/DDBJ whole genome shotgun (WGS) entry which is preliminary data.</text>
</comment>
<name>A0A9P0P7H3_ACAOB</name>
<dbReference type="AlphaFoldDB" id="A0A9P0P7H3"/>
<dbReference type="GO" id="GO:0008270">
    <property type="term" value="F:zinc ion binding"/>
    <property type="evidence" value="ECO:0007669"/>
    <property type="project" value="InterPro"/>
</dbReference>
<dbReference type="EMBL" id="CAKOFQ010006808">
    <property type="protein sequence ID" value="CAH1973377.1"/>
    <property type="molecule type" value="Genomic_DNA"/>
</dbReference>
<dbReference type="GO" id="GO:0003676">
    <property type="term" value="F:nucleic acid binding"/>
    <property type="evidence" value="ECO:0007669"/>
    <property type="project" value="InterPro"/>
</dbReference>
<dbReference type="SUPFAM" id="SSF57756">
    <property type="entry name" value="Retrovirus zinc finger-like domains"/>
    <property type="match status" value="1"/>
</dbReference>
<gene>
    <name evidence="1" type="ORF">ACAOBT_LOCUS10515</name>
</gene>
<evidence type="ECO:0000313" key="1">
    <source>
        <dbReference type="EMBL" id="CAH1973377.1"/>
    </source>
</evidence>
<keyword evidence="2" id="KW-1185">Reference proteome</keyword>
<sequence length="166" mass="18063">MPLVEVILPKMGKSQQVFNEHELLGLSIRVEVQKNSRLIGQCHRCQKYGHAQSYCTAPPKSTELKICTNIGDGIGKYGKNCQKPRLSISSTLNGEESLSVGEPQSSAVGELINEARSSCIVERPLSPMSVDKQEASGIQDDFNSPRNHLVLKTVASRKRSGGVQTA</sequence>
<reference evidence="1" key="1">
    <citation type="submission" date="2022-03" db="EMBL/GenBank/DDBJ databases">
        <authorList>
            <person name="Sayadi A."/>
        </authorList>
    </citation>
    <scope>NUCLEOTIDE SEQUENCE</scope>
</reference>
<protein>
    <submittedName>
        <fullName evidence="1">Uncharacterized protein</fullName>
    </submittedName>
</protein>
<organism evidence="1 2">
    <name type="scientific">Acanthoscelides obtectus</name>
    <name type="common">Bean weevil</name>
    <name type="synonym">Bruchus obtectus</name>
    <dbReference type="NCBI Taxonomy" id="200917"/>
    <lineage>
        <taxon>Eukaryota</taxon>
        <taxon>Metazoa</taxon>
        <taxon>Ecdysozoa</taxon>
        <taxon>Arthropoda</taxon>
        <taxon>Hexapoda</taxon>
        <taxon>Insecta</taxon>
        <taxon>Pterygota</taxon>
        <taxon>Neoptera</taxon>
        <taxon>Endopterygota</taxon>
        <taxon>Coleoptera</taxon>
        <taxon>Polyphaga</taxon>
        <taxon>Cucujiformia</taxon>
        <taxon>Chrysomeloidea</taxon>
        <taxon>Chrysomelidae</taxon>
        <taxon>Bruchinae</taxon>
        <taxon>Bruchini</taxon>
        <taxon>Acanthoscelides</taxon>
    </lineage>
</organism>
<proteinExistence type="predicted"/>
<evidence type="ECO:0000313" key="2">
    <source>
        <dbReference type="Proteomes" id="UP001152888"/>
    </source>
</evidence>
<dbReference type="Proteomes" id="UP001152888">
    <property type="component" value="Unassembled WGS sequence"/>
</dbReference>
<dbReference type="OrthoDB" id="6618564at2759"/>
<dbReference type="InterPro" id="IPR036875">
    <property type="entry name" value="Znf_CCHC_sf"/>
</dbReference>